<sequence>MGNLKAFLKQNKKAKKTTQFAATKSLCDENGDPLLWTIRPLSTKESAAIRDECTIEVPVTGKPGLYRQKVNTDELLRKMICAAVVEPDLHNAELQDSYGVMSAEALIVEMVDNPEEFGELATFVQEYSGIDETLQEKVDEAKN</sequence>
<dbReference type="InterPro" id="IPR038559">
    <property type="entry name" value="XkdN-like_sf"/>
</dbReference>
<organism evidence="1">
    <name type="scientific">Myoviridae sp. ctnzH2</name>
    <dbReference type="NCBI Taxonomy" id="2827707"/>
    <lineage>
        <taxon>Viruses</taxon>
        <taxon>Duplodnaviria</taxon>
        <taxon>Heunggongvirae</taxon>
        <taxon>Uroviricota</taxon>
        <taxon>Caudoviricetes</taxon>
    </lineage>
</organism>
<accession>A0A8S5S7F5</accession>
<reference evidence="1" key="1">
    <citation type="journal article" date="2021" name="Proc. Natl. Acad. Sci. U.S.A.">
        <title>A Catalog of Tens of Thousands of Viruses from Human Metagenomes Reveals Hidden Associations with Chronic Diseases.</title>
        <authorList>
            <person name="Tisza M.J."/>
            <person name="Buck C.B."/>
        </authorList>
    </citation>
    <scope>NUCLEOTIDE SEQUENCE</scope>
    <source>
        <strain evidence="1">CtnzH2</strain>
    </source>
</reference>
<dbReference type="EMBL" id="BK032549">
    <property type="protein sequence ID" value="DAF46965.1"/>
    <property type="molecule type" value="Genomic_DNA"/>
</dbReference>
<protein>
    <submittedName>
        <fullName evidence="1">Tail assembly chaperone protein</fullName>
    </submittedName>
</protein>
<name>A0A8S5S7F5_9CAUD</name>
<evidence type="ECO:0000313" key="1">
    <source>
        <dbReference type="EMBL" id="DAF46965.1"/>
    </source>
</evidence>
<dbReference type="Gene3D" id="3.30.2220.30">
    <property type="match status" value="1"/>
</dbReference>
<dbReference type="Pfam" id="PF08890">
    <property type="entry name" value="Phage_TAC_5"/>
    <property type="match status" value="1"/>
</dbReference>
<dbReference type="InterPro" id="IPR014986">
    <property type="entry name" value="XkdN-like"/>
</dbReference>
<proteinExistence type="predicted"/>